<keyword evidence="1" id="KW-1133">Transmembrane helix</keyword>
<dbReference type="Proteomes" id="UP001319045">
    <property type="component" value="Chromosome"/>
</dbReference>
<evidence type="ECO:0000256" key="1">
    <source>
        <dbReference type="SAM" id="Phobius"/>
    </source>
</evidence>
<feature type="transmembrane region" description="Helical" evidence="1">
    <location>
        <begin position="7"/>
        <end position="29"/>
    </location>
</feature>
<protein>
    <submittedName>
        <fullName evidence="2">Uncharacterized protein</fullName>
    </submittedName>
</protein>
<feature type="transmembrane region" description="Helical" evidence="1">
    <location>
        <begin position="35"/>
        <end position="51"/>
    </location>
</feature>
<evidence type="ECO:0000313" key="3">
    <source>
        <dbReference type="Proteomes" id="UP001319045"/>
    </source>
</evidence>
<keyword evidence="3" id="KW-1185">Reference proteome</keyword>
<dbReference type="EMBL" id="AP024484">
    <property type="protein sequence ID" value="BCS84635.1"/>
    <property type="molecule type" value="Genomic_DNA"/>
</dbReference>
<accession>A0ABM7NVW0</accession>
<feature type="transmembrane region" description="Helical" evidence="1">
    <location>
        <begin position="103"/>
        <end position="123"/>
    </location>
</feature>
<reference evidence="2 3" key="1">
    <citation type="journal article" date="2022" name="Int. J. Syst. Evol. Microbiol.">
        <title>Prevotella herbatica sp. nov., a plant polysaccharide-decomposing anaerobic bacterium isolated from a methanogenic reactor.</title>
        <authorList>
            <person name="Uek A."/>
            <person name="Tonouchi A."/>
            <person name="Kaku N."/>
            <person name="Ueki K."/>
        </authorList>
    </citation>
    <scope>NUCLEOTIDE SEQUENCE [LARGE SCALE GENOMIC DNA]</scope>
    <source>
        <strain evidence="2 3">WR041</strain>
    </source>
</reference>
<keyword evidence="1" id="KW-0472">Membrane</keyword>
<evidence type="ECO:0000313" key="2">
    <source>
        <dbReference type="EMBL" id="BCS84635.1"/>
    </source>
</evidence>
<dbReference type="PROSITE" id="PS51257">
    <property type="entry name" value="PROKAR_LIPOPROTEIN"/>
    <property type="match status" value="1"/>
</dbReference>
<dbReference type="RefSeq" id="WP_207154795.1">
    <property type="nucleotide sequence ID" value="NZ_AP024484.1"/>
</dbReference>
<proteinExistence type="predicted"/>
<sequence>MKQQSKLQSILFLLGGILMVIGIGCFVFMFEQQIASWLFLVGTVLFATMQMMQEYQGNNITIRRLKNIMNLADMVFIFSGILMVDNVYGFIRPAFSNSLDYFSYIYNKWVVLLLIAAILEIYTTHRIEWEIKKEKKNNSNI</sequence>
<gene>
    <name evidence="2" type="ORF">prwr041_05280</name>
</gene>
<name>A0ABM7NVW0_9BACT</name>
<feature type="transmembrane region" description="Helical" evidence="1">
    <location>
        <begin position="71"/>
        <end position="91"/>
    </location>
</feature>
<organism evidence="2 3">
    <name type="scientific">Prevotella herbatica</name>
    <dbReference type="NCBI Taxonomy" id="2801997"/>
    <lineage>
        <taxon>Bacteria</taxon>
        <taxon>Pseudomonadati</taxon>
        <taxon>Bacteroidota</taxon>
        <taxon>Bacteroidia</taxon>
        <taxon>Bacteroidales</taxon>
        <taxon>Prevotellaceae</taxon>
        <taxon>Prevotella</taxon>
    </lineage>
</organism>
<keyword evidence="1" id="KW-0812">Transmembrane</keyword>